<dbReference type="KEGG" id="ssg:Selsp_0627"/>
<name>C9LX37_SELS3</name>
<reference evidence="1 4" key="2">
    <citation type="submission" date="2011-04" db="EMBL/GenBank/DDBJ databases">
        <title>The complete genome of Selenomonas sputigena DSM 20758.</title>
        <authorList>
            <consortium name="US DOE Joint Genome Institute (JGI-PGF)"/>
            <person name="Lucas S."/>
            <person name="Copeland A."/>
            <person name="Lapidus A."/>
            <person name="Bruce D."/>
            <person name="Goodwin L."/>
            <person name="Pitluck S."/>
            <person name="Peters L."/>
            <person name="Kyrpides N."/>
            <person name="Mavromatis K."/>
            <person name="Ivanova N."/>
            <person name="Ovchinnikova G."/>
            <person name="Teshima H."/>
            <person name="Detter J.C."/>
            <person name="Tapia R."/>
            <person name="Han C."/>
            <person name="Land M."/>
            <person name="Hauser L."/>
            <person name="Markowitz V."/>
            <person name="Cheng J.-F."/>
            <person name="Hugenholtz P."/>
            <person name="Woyke T."/>
            <person name="Wu D."/>
            <person name="Gronow S."/>
            <person name="Wellnitz S."/>
            <person name="Schneider S."/>
            <person name="Klenk H.-P."/>
            <person name="Eisen J.A."/>
        </authorList>
    </citation>
    <scope>NUCLEOTIDE SEQUENCE [LARGE SCALE GENOMIC DNA]</scope>
    <source>
        <strain evidence="1">ATCC 35185</strain>
        <strain evidence="4">ATCC 35185 / DSM 20758 / VPI D19B-28</strain>
    </source>
</reference>
<dbReference type="EMBL" id="ACKP02000048">
    <property type="protein sequence ID" value="EEX76514.1"/>
    <property type="molecule type" value="Genomic_DNA"/>
</dbReference>
<gene>
    <name evidence="1" type="ordered locus">Selsp_0627</name>
    <name evidence="2" type="ORF">SELSPUOL_02039</name>
</gene>
<dbReference type="OrthoDB" id="5373219at2"/>
<reference evidence="2 3" key="1">
    <citation type="submission" date="2009-09" db="EMBL/GenBank/DDBJ databases">
        <authorList>
            <person name="Weinstock G."/>
            <person name="Sodergren E."/>
            <person name="Clifton S."/>
            <person name="Fulton L."/>
            <person name="Fulton B."/>
            <person name="Courtney L."/>
            <person name="Fronick C."/>
            <person name="Harrison M."/>
            <person name="Strong C."/>
            <person name="Farmer C."/>
            <person name="Delahaunty K."/>
            <person name="Markovic C."/>
            <person name="Hall O."/>
            <person name="Minx P."/>
            <person name="Tomlinson C."/>
            <person name="Mitreva M."/>
            <person name="Nelson J."/>
            <person name="Hou S."/>
            <person name="Wollam A."/>
            <person name="Pepin K.H."/>
            <person name="Johnson M."/>
            <person name="Bhonagiri V."/>
            <person name="Nash W.E."/>
            <person name="Warren W."/>
            <person name="Chinwalla A."/>
            <person name="Mardis E.R."/>
            <person name="Wilson R.K."/>
        </authorList>
    </citation>
    <scope>NUCLEOTIDE SEQUENCE [LARGE SCALE GENOMIC DNA]</scope>
    <source>
        <strain evidence="2">ATCC 35185</strain>
        <strain evidence="3">ATCC 35185 / DSM 20758 / VPI D19B-28</strain>
    </source>
</reference>
<organism evidence="2 3">
    <name type="scientific">Selenomonas sputigena (strain ATCC 35185 / DSM 20758 / CCUG 44933 / VPI D19B-28)</name>
    <dbReference type="NCBI Taxonomy" id="546271"/>
    <lineage>
        <taxon>Bacteria</taxon>
        <taxon>Bacillati</taxon>
        <taxon>Bacillota</taxon>
        <taxon>Negativicutes</taxon>
        <taxon>Selenomonadales</taxon>
        <taxon>Selenomonadaceae</taxon>
        <taxon>Selenomonas</taxon>
    </lineage>
</organism>
<dbReference type="STRING" id="546271.Selsp_0627"/>
<dbReference type="eggNOG" id="ENOG50336R9">
    <property type="taxonomic scope" value="Bacteria"/>
</dbReference>
<evidence type="ECO:0000313" key="3">
    <source>
        <dbReference type="Proteomes" id="UP000003505"/>
    </source>
</evidence>
<proteinExistence type="predicted"/>
<dbReference type="AlphaFoldDB" id="C9LX37"/>
<dbReference type="Proteomes" id="UP000011124">
    <property type="component" value="Chromosome"/>
</dbReference>
<dbReference type="EMBL" id="CP002637">
    <property type="protein sequence ID" value="AEB99597.1"/>
    <property type="molecule type" value="Genomic_DNA"/>
</dbReference>
<evidence type="ECO:0000313" key="2">
    <source>
        <dbReference type="EMBL" id="EEX76514.1"/>
    </source>
</evidence>
<dbReference type="HOGENOM" id="CLU_1544605_0_0_9"/>
<evidence type="ECO:0000313" key="4">
    <source>
        <dbReference type="Proteomes" id="UP000011124"/>
    </source>
</evidence>
<sequence>MSNKIFKYNVKLVPLHIKNQEKNAFRDELNNIPYLLYEVENLSTGEIIAINKPGGKRNFGRLSRDDFMVFIFNPNEQSLWLISHSEISDDIADKYDYDEREGLLLIKGLYNVFCGEEPDDVIHRLQLHDTIGIPVETILKVYKWIWGQEDCNYPTKAGRWLSMKALLDRFGVHLEDIR</sequence>
<keyword evidence="4" id="KW-1185">Reference proteome</keyword>
<protein>
    <submittedName>
        <fullName evidence="2">Uncharacterized protein</fullName>
    </submittedName>
</protein>
<dbReference type="Proteomes" id="UP000003505">
    <property type="component" value="Unassembled WGS sequence"/>
</dbReference>
<evidence type="ECO:0000313" key="1">
    <source>
        <dbReference type="EMBL" id="AEB99597.1"/>
    </source>
</evidence>
<accession>C9LX37</accession>
<dbReference type="RefSeq" id="WP_006193363.1">
    <property type="nucleotide sequence ID" value="NC_015437.1"/>
</dbReference>